<evidence type="ECO:0000256" key="9">
    <source>
        <dbReference type="SAM" id="MobiDB-lite"/>
    </source>
</evidence>
<evidence type="ECO:0000313" key="12">
    <source>
        <dbReference type="Proteomes" id="UP001558652"/>
    </source>
</evidence>
<evidence type="ECO:0000256" key="3">
    <source>
        <dbReference type="ARBA" id="ARBA00022664"/>
    </source>
</evidence>
<dbReference type="EMBL" id="JBFDAA010000017">
    <property type="protein sequence ID" value="KAL1116378.1"/>
    <property type="molecule type" value="Genomic_DNA"/>
</dbReference>
<sequence length="584" mass="65732">MHTSLDGLQAELEKARQKLKGVEESIKKNIGWDINSSTNMRPGFKRGARHLDDDVGGEGGGGKEVRRMGGPAGGGGFASWGGSQGPTGRMRAFNNMATQQQQLPNNRNNNFRSGPFNLGRLNEDKTEERIPVKRRLGEQPQAAITVFSRLSGPPKDEDIEEDTGVRMTSQVIVQETPSRKEVLAALSGDNKCKERNKRMFGALLGTLQKFRQEENKLKEKEEKRAQVERKLEEAAQREKEEAKRTRQELFLSRRQQQLEIKRLEYKLIRLKQRSLLLVSLNGRSNSLTQRTVSPQRSSTEGNAWRLMLEDLSLYGQNIDHAEIEEERELKTRSCTLNVLWKCTLPGDTELKEWESTKVHLTNFIQTKAAPKIFFLPKVHNSKSEELLANTRSTISKMIEAKRAEVEKAIEEHMPEIPGGRQFQQNRGQQQQQENFAVKTTAQGAMSEKELERDTSPAQPDKKKRPSKDRDYPIVGNKVRSRRCVGMSEVTTDGGVDFEAKEDKLPGPDITRRAGGDGTLEHDQNGKLGHETAPVDKSSGEEEEDEENDNEDGECSEEGEISSPRCKKKSDEEDCPGTSNGEHDT</sequence>
<dbReference type="GO" id="GO:0006397">
    <property type="term" value="P:mRNA processing"/>
    <property type="evidence" value="ECO:0007669"/>
    <property type="project" value="UniProtKB-KW"/>
</dbReference>
<evidence type="ECO:0000256" key="8">
    <source>
        <dbReference type="SAM" id="Coils"/>
    </source>
</evidence>
<accession>A0ABD0XZ24</accession>
<feature type="region of interest" description="Disordered" evidence="9">
    <location>
        <begin position="68"/>
        <end position="90"/>
    </location>
</feature>
<feature type="domain" description="Pinin/SDK/MemA protein" evidence="10">
    <location>
        <begin position="191"/>
        <end position="274"/>
    </location>
</feature>
<reference evidence="11 12" key="1">
    <citation type="submission" date="2024-07" db="EMBL/GenBank/DDBJ databases">
        <title>Chromosome-level genome assembly of the water stick insect Ranatra chinensis (Heteroptera: Nepidae).</title>
        <authorList>
            <person name="Liu X."/>
        </authorList>
    </citation>
    <scope>NUCLEOTIDE SEQUENCE [LARGE SCALE GENOMIC DNA]</scope>
    <source>
        <strain evidence="11">Cailab_2021Rc</strain>
        <tissue evidence="11">Muscle</tissue>
    </source>
</reference>
<dbReference type="Pfam" id="PF04696">
    <property type="entry name" value="Pinin_SDK_memA"/>
    <property type="match status" value="2"/>
</dbReference>
<feature type="region of interest" description="Disordered" evidence="9">
    <location>
        <begin position="439"/>
        <end position="584"/>
    </location>
</feature>
<dbReference type="InterPro" id="IPR006786">
    <property type="entry name" value="Pinin_SDK_MemA"/>
</dbReference>
<evidence type="ECO:0000256" key="6">
    <source>
        <dbReference type="ARBA" id="ARBA00023187"/>
    </source>
</evidence>
<feature type="compositionally biased region" description="Acidic residues" evidence="9">
    <location>
        <begin position="540"/>
        <end position="559"/>
    </location>
</feature>
<name>A0ABD0XZ24_9HEMI</name>
<evidence type="ECO:0000256" key="7">
    <source>
        <dbReference type="ARBA" id="ARBA00023242"/>
    </source>
</evidence>
<keyword evidence="8" id="KW-0175">Coiled coil</keyword>
<evidence type="ECO:0000259" key="10">
    <source>
        <dbReference type="Pfam" id="PF04696"/>
    </source>
</evidence>
<feature type="compositionally biased region" description="Basic and acidic residues" evidence="9">
    <location>
        <begin position="497"/>
        <end position="539"/>
    </location>
</feature>
<dbReference type="GO" id="GO:0008380">
    <property type="term" value="P:RNA splicing"/>
    <property type="evidence" value="ECO:0007669"/>
    <property type="project" value="UniProtKB-KW"/>
</dbReference>
<comment type="caution">
    <text evidence="11">The sequence shown here is derived from an EMBL/GenBank/DDBJ whole genome shotgun (WGS) entry which is preliminary data.</text>
</comment>
<evidence type="ECO:0000256" key="5">
    <source>
        <dbReference type="ARBA" id="ARBA00023163"/>
    </source>
</evidence>
<keyword evidence="12" id="KW-1185">Reference proteome</keyword>
<feature type="compositionally biased region" description="Low complexity" evidence="9">
    <location>
        <begin position="419"/>
        <end position="434"/>
    </location>
</feature>
<keyword evidence="3" id="KW-0507">mRNA processing</keyword>
<keyword evidence="4" id="KW-0805">Transcription regulation</keyword>
<evidence type="ECO:0000256" key="1">
    <source>
        <dbReference type="ARBA" id="ARBA00004123"/>
    </source>
</evidence>
<feature type="region of interest" description="Disordered" evidence="9">
    <location>
        <begin position="103"/>
        <end position="128"/>
    </location>
</feature>
<keyword evidence="7" id="KW-0539">Nucleus</keyword>
<dbReference type="InterPro" id="IPR039853">
    <property type="entry name" value="Pinin"/>
</dbReference>
<feature type="compositionally biased region" description="Gly residues" evidence="9">
    <location>
        <begin position="70"/>
        <end position="85"/>
    </location>
</feature>
<gene>
    <name evidence="11" type="ORF">AAG570_004853</name>
</gene>
<feature type="domain" description="Pinin/SDK/MemA protein" evidence="10">
    <location>
        <begin position="347"/>
        <end position="391"/>
    </location>
</feature>
<keyword evidence="6" id="KW-0508">mRNA splicing</keyword>
<dbReference type="PANTHER" id="PTHR12707:SF0">
    <property type="entry name" value="PININ"/>
    <property type="match status" value="1"/>
</dbReference>
<dbReference type="Proteomes" id="UP001558652">
    <property type="component" value="Unassembled WGS sequence"/>
</dbReference>
<dbReference type="AlphaFoldDB" id="A0ABD0XZ24"/>
<feature type="coiled-coil region" evidence="8">
    <location>
        <begin position="203"/>
        <end position="273"/>
    </location>
</feature>
<evidence type="ECO:0000256" key="2">
    <source>
        <dbReference type="ARBA" id="ARBA00010386"/>
    </source>
</evidence>
<proteinExistence type="inferred from homology"/>
<evidence type="ECO:0000256" key="4">
    <source>
        <dbReference type="ARBA" id="ARBA00023015"/>
    </source>
</evidence>
<organism evidence="11 12">
    <name type="scientific">Ranatra chinensis</name>
    <dbReference type="NCBI Taxonomy" id="642074"/>
    <lineage>
        <taxon>Eukaryota</taxon>
        <taxon>Metazoa</taxon>
        <taxon>Ecdysozoa</taxon>
        <taxon>Arthropoda</taxon>
        <taxon>Hexapoda</taxon>
        <taxon>Insecta</taxon>
        <taxon>Pterygota</taxon>
        <taxon>Neoptera</taxon>
        <taxon>Paraneoptera</taxon>
        <taxon>Hemiptera</taxon>
        <taxon>Heteroptera</taxon>
        <taxon>Panheteroptera</taxon>
        <taxon>Nepomorpha</taxon>
        <taxon>Nepidae</taxon>
        <taxon>Ranatrinae</taxon>
        <taxon>Ranatra</taxon>
    </lineage>
</organism>
<evidence type="ECO:0000313" key="11">
    <source>
        <dbReference type="EMBL" id="KAL1116378.1"/>
    </source>
</evidence>
<protein>
    <recommendedName>
        <fullName evidence="10">Pinin/SDK/MemA protein domain-containing protein</fullName>
    </recommendedName>
</protein>
<comment type="similarity">
    <text evidence="2">Belongs to the pinin family.</text>
</comment>
<comment type="subcellular location">
    <subcellularLocation>
        <location evidence="1">Nucleus</location>
    </subcellularLocation>
</comment>
<feature type="region of interest" description="Disordered" evidence="9">
    <location>
        <begin position="415"/>
        <end position="434"/>
    </location>
</feature>
<dbReference type="GO" id="GO:0005634">
    <property type="term" value="C:nucleus"/>
    <property type="evidence" value="ECO:0007669"/>
    <property type="project" value="UniProtKB-SubCell"/>
</dbReference>
<dbReference type="PANTHER" id="PTHR12707">
    <property type="entry name" value="PINN"/>
    <property type="match status" value="1"/>
</dbReference>
<keyword evidence="5" id="KW-0804">Transcription</keyword>